<sequence length="644" mass="69475">MIDASRLKGDPVFGVDSRWSWISAFFCAWVLFLGMATPRISGIFFYGIVETFGVTRAEASWPLSLAGTFSVIGGPVAGYLCQRFSCRAVLLACSSLAGIGASLCFFAKSLLFLTISFGCVHGAALCGLFVASNVLVAQHFEKRRATASSIVFTAFGLNSIVLPPLIEFFRTAYGVRGALLLYGAILLNAMPAVIVLRSPPWLTSPKVTQKPPRFDEDDEVNAAVKLIESANGDAYVSEGSAMGNGSCNSRPCPSWNKATSCTAKRQESIVHSCSSSNENPSKLNSAKKVFLRLSIPTTARHFFTLSFLVHALSYAAAVLTVGVFVLIPADLAVDRGLHPSNAVYFLQAFAAADIAFRSVVGVAIDSRTLSYESVMLLGFLVQGLVYEWLVWANTLAQLIVVAAFVGSTYGSRTCLLAPALVKDFGIATLPVIIGGVFFCTGVSLLLRPVIIGYFRDNHGDYTGMLHLLAALNAFFVETAELLRPKSDFSKVSPLLRRCTCNAASRTQLDTVEAMPTMSAVERLKRDPVFGLDSRRSWITAFFCGALLFLALSTSRVSGVFFYRIAESFGVKREQASWPVTLGGSVLPLLGCGSGPYGGVYSPCEIGKPRRSRNEIHCSELKRDRHRPSKPPAVSSVRRNGAVKA</sequence>
<protein>
    <submittedName>
        <fullName evidence="1">Uncharacterized protein</fullName>
    </submittedName>
</protein>
<reference evidence="1" key="1">
    <citation type="submission" date="2020-05" db="EMBL/GenBank/DDBJ databases">
        <title>Large-scale comparative analyses of tick genomes elucidate their genetic diversity and vector capacities.</title>
        <authorList>
            <person name="Jia N."/>
            <person name="Wang J."/>
            <person name="Shi W."/>
            <person name="Du L."/>
            <person name="Sun Y."/>
            <person name="Zhan W."/>
            <person name="Jiang J."/>
            <person name="Wang Q."/>
            <person name="Zhang B."/>
            <person name="Ji P."/>
            <person name="Sakyi L.B."/>
            <person name="Cui X."/>
            <person name="Yuan T."/>
            <person name="Jiang B."/>
            <person name="Yang W."/>
            <person name="Lam T.T.-Y."/>
            <person name="Chang Q."/>
            <person name="Ding S."/>
            <person name="Wang X."/>
            <person name="Zhu J."/>
            <person name="Ruan X."/>
            <person name="Zhao L."/>
            <person name="Wei J."/>
            <person name="Que T."/>
            <person name="Du C."/>
            <person name="Cheng J."/>
            <person name="Dai P."/>
            <person name="Han X."/>
            <person name="Huang E."/>
            <person name="Gao Y."/>
            <person name="Liu J."/>
            <person name="Shao H."/>
            <person name="Ye R."/>
            <person name="Li L."/>
            <person name="Wei W."/>
            <person name="Wang X."/>
            <person name="Wang C."/>
            <person name="Yang T."/>
            <person name="Huo Q."/>
            <person name="Li W."/>
            <person name="Guo W."/>
            <person name="Chen H."/>
            <person name="Zhou L."/>
            <person name="Ni X."/>
            <person name="Tian J."/>
            <person name="Zhou Y."/>
            <person name="Sheng Y."/>
            <person name="Liu T."/>
            <person name="Pan Y."/>
            <person name="Xia L."/>
            <person name="Li J."/>
            <person name="Zhao F."/>
            <person name="Cao W."/>
        </authorList>
    </citation>
    <scope>NUCLEOTIDE SEQUENCE</scope>
    <source>
        <strain evidence="1">Hyas-2018</strain>
    </source>
</reference>
<proteinExistence type="predicted"/>
<gene>
    <name evidence="1" type="ORF">HPB50_027495</name>
</gene>
<dbReference type="Proteomes" id="UP000821845">
    <property type="component" value="Chromosome 10"/>
</dbReference>
<dbReference type="EMBL" id="CM023490">
    <property type="protein sequence ID" value="KAH6943812.1"/>
    <property type="molecule type" value="Genomic_DNA"/>
</dbReference>
<keyword evidence="2" id="KW-1185">Reference proteome</keyword>
<name>A0ACB7TBX6_HYAAI</name>
<accession>A0ACB7TBX6</accession>
<evidence type="ECO:0000313" key="2">
    <source>
        <dbReference type="Proteomes" id="UP000821845"/>
    </source>
</evidence>
<evidence type="ECO:0000313" key="1">
    <source>
        <dbReference type="EMBL" id="KAH6943812.1"/>
    </source>
</evidence>
<comment type="caution">
    <text evidence="1">The sequence shown here is derived from an EMBL/GenBank/DDBJ whole genome shotgun (WGS) entry which is preliminary data.</text>
</comment>
<organism evidence="1 2">
    <name type="scientific">Hyalomma asiaticum</name>
    <name type="common">Tick</name>
    <dbReference type="NCBI Taxonomy" id="266040"/>
    <lineage>
        <taxon>Eukaryota</taxon>
        <taxon>Metazoa</taxon>
        <taxon>Ecdysozoa</taxon>
        <taxon>Arthropoda</taxon>
        <taxon>Chelicerata</taxon>
        <taxon>Arachnida</taxon>
        <taxon>Acari</taxon>
        <taxon>Parasitiformes</taxon>
        <taxon>Ixodida</taxon>
        <taxon>Ixodoidea</taxon>
        <taxon>Ixodidae</taxon>
        <taxon>Hyalomminae</taxon>
        <taxon>Hyalomma</taxon>
    </lineage>
</organism>